<feature type="repeat" description="ANK" evidence="6">
    <location>
        <begin position="1057"/>
        <end position="1089"/>
    </location>
</feature>
<evidence type="ECO:0000256" key="2">
    <source>
        <dbReference type="ARBA" id="ARBA00022737"/>
    </source>
</evidence>
<evidence type="ECO:0000256" key="3">
    <source>
        <dbReference type="ARBA" id="ARBA00022771"/>
    </source>
</evidence>
<feature type="compositionally biased region" description="Polar residues" evidence="7">
    <location>
        <begin position="18"/>
        <end position="30"/>
    </location>
</feature>
<evidence type="ECO:0000256" key="1">
    <source>
        <dbReference type="ARBA" id="ARBA00022723"/>
    </source>
</evidence>
<sequence>MFKTDAMGDNFQDRDEPTGQTEEQPMSPSSDDGVIEESKLVIQHEFSHDYNGGYEDIYDVILVPGINAERPFRWKGNNGAAFIRKALDGVGEGHGRQLFYEYHTDVVNGNYYTPDGVYKEAEALLNLLHEHRTPKIKEMRRPLYFFSHDIGGTIVKAALSLASKQRSQYVDILDCTRAVCFFAYPHRCPNQGLLQDAVLRLMSEDPLRWSGSTLHYARSLSEAILDVNENFLQTHILTQAKMTNVVYTFDQDPEKQVFPFFMSIMGIPSERVVKIESPHSGLMVPWFDESHPFNNVADSDWLCGDLTEEQHVALRKVIGQASPVFPYQDIDTSWQHPDLLELPKANDNCIIHMQCNHGADRLSENAAFFINNHSTGPLLYMKFNTHDVRFNNCEAMLRSFLARLACSKLQSGGLVGRDSQNITDVNFRDVASLFGQWEYFLYKLKETTTSIHVLGCFDECDDSAVWFLSQVKDLVLRSELRLKIVITTNKGSPGDDRITSVLSEFPLETVKTVECSPTETPPFSVDLESSKPMQQYLSVFGPVQRREIRRILAACAKDHQLCELIPQWLSSDREQITRIHEILGKPLTPGIVFTKILDTIPELHRSWAKILLSWLLASYRPLRTEELLQVSNIAWKRTQGRKTMRPTLADIKTSFRGLLSIVNGEIRFRHPDTRSWLSSQHASIGEDVWYCTTEGDCHKVILQTCIDHLKDMTRNDEDWARSFPYAIEFWFKHPEEVHVSEDLLLSLFEDESVFQRWTKALIETPSRRLSPLTDHIKPLPMASHLGLITVVKTLLEGHPDEVTLRDQALIEACRAGHAHLIRPLMDSKMPDICAPDLALQEAAKQVSKFGSDEALRELVNSLPIPDRQPLVQQGVTEQRGADDETKDDQKTEKPMDTSSVTKREADDKTENDHHELDPLQWLSLPMYRAAASGIKDIVEKLLQFGVKPNPSKGATPDGNSYLRAAVGKSQYQCAKLLIDAGAEMTQGSGDVNTLLGHAVGWASGEMVHLLLENGARIDEPNTYGEIPLISAVYWGCFAATKAILSYQDYREYYVDEPGKNPVDVAVEHGHYRCLKIVLDHGFSPNIYTSGGDTALRCAAYYGRMDIFELLLKSGADPDLTPKGAVTTPLIQAMTRGDLEMVKLLVKYKVTIDTRETSVWSRTPMHIAVDSKKPAIVQYLLAQGADPNVRDSEGVPPIASAVKAGDPDVVQWLVEKGAVQNLTNASNETTLLHEAISHPETLRILLQHGADITMTNKWSHTALDVAIGCNYLASVRIILETSRDKLDLGSENTRRALCEAVTSGYTHVVGALLEAGADVNTVNVNGESLLMLAVKHSRESNMACTILEYNPSLAMRDNKQNTALHHINKTTRLETVRRIVNAGGKLDALNDCEDTPFVVAIKAQLEDVFSYMLKKQPALAIRCPAASIKTLTPLHEACINGTLSMVRTLVHHKVKVDVNASCEGIYGTPLIATTLRSDIASPTSVGRHIVAQLLAKGADSSIASGVFRYPLISACLAGDTNTIELCTIKTSSTEQDSLQRKPVHLACYNSLEALNQLKLPDLEFAARDIVGRVPLHYAVMSGNVGLAQVVLERSKRAGIDIDIRDNDGWTPLLWAVRASRIWLRHHTDRVPNTDMVLFLLQNGADPNVKGKGVDRQWMVHEVAYYYHADSLLSLLPQSSNDNVSPRQRGDLARSPEKTTIFCDCCLLDIYGFYYTCSTCFECDLCDKCYLSVSKKHPAHSSFMKWGSEMEEEDASMMHIGDDDIALDVDTAAP</sequence>
<feature type="repeat" description="ANK" evidence="6">
    <location>
        <begin position="1569"/>
        <end position="1605"/>
    </location>
</feature>
<dbReference type="InterPro" id="IPR002110">
    <property type="entry name" value="Ankyrin_rpt"/>
</dbReference>
<evidence type="ECO:0000313" key="8">
    <source>
        <dbReference type="EMBL" id="VIO55524.1"/>
    </source>
</evidence>
<feature type="repeat" description="ANK" evidence="6">
    <location>
        <begin position="1428"/>
        <end position="1460"/>
    </location>
</feature>
<evidence type="ECO:0000256" key="7">
    <source>
        <dbReference type="SAM" id="MobiDB-lite"/>
    </source>
</evidence>
<feature type="region of interest" description="Disordered" evidence="7">
    <location>
        <begin position="1"/>
        <end position="33"/>
    </location>
</feature>
<dbReference type="InterPro" id="IPR043145">
    <property type="entry name" value="Znf_ZZ_sf"/>
</dbReference>
<feature type="region of interest" description="Disordered" evidence="7">
    <location>
        <begin position="860"/>
        <end position="914"/>
    </location>
</feature>
<dbReference type="EMBL" id="CAAKMV010000120">
    <property type="protein sequence ID" value="VIO55524.1"/>
    <property type="molecule type" value="Genomic_DNA"/>
</dbReference>
<dbReference type="SMART" id="SM00248">
    <property type="entry name" value="ANK"/>
    <property type="match status" value="19"/>
</dbReference>
<evidence type="ECO:0000256" key="6">
    <source>
        <dbReference type="PROSITE-ProRule" id="PRU00023"/>
    </source>
</evidence>
<dbReference type="GO" id="GO:0008270">
    <property type="term" value="F:zinc ion binding"/>
    <property type="evidence" value="ECO:0007669"/>
    <property type="project" value="UniProtKB-KW"/>
</dbReference>
<feature type="repeat" description="ANK" evidence="6">
    <location>
        <begin position="1291"/>
        <end position="1323"/>
    </location>
</feature>
<dbReference type="SUPFAM" id="SSF48403">
    <property type="entry name" value="Ankyrin repeat"/>
    <property type="match status" value="4"/>
</dbReference>
<keyword evidence="2" id="KW-0677">Repeat</keyword>
<dbReference type="PANTHER" id="PTHR24126">
    <property type="entry name" value="ANKYRIN REPEAT, PH AND SEC7 DOMAIN CONTAINING PROTEIN SECG-RELATED"/>
    <property type="match status" value="1"/>
</dbReference>
<keyword evidence="1" id="KW-0479">Metal-binding</keyword>
<dbReference type="Gene3D" id="1.25.40.20">
    <property type="entry name" value="Ankyrin repeat-containing domain"/>
    <property type="match status" value="3"/>
</dbReference>
<evidence type="ECO:0000256" key="5">
    <source>
        <dbReference type="ARBA" id="ARBA00023043"/>
    </source>
</evidence>
<keyword evidence="4" id="KW-0862">Zinc</keyword>
<gene>
    <name evidence="8" type="ORF">FUG_LOCUS170415</name>
</gene>
<dbReference type="CDD" id="cd02249">
    <property type="entry name" value="ZZ"/>
    <property type="match status" value="1"/>
</dbReference>
<evidence type="ECO:0000256" key="4">
    <source>
        <dbReference type="ARBA" id="ARBA00022833"/>
    </source>
</evidence>
<keyword evidence="5 6" id="KW-0040">ANK repeat</keyword>
<keyword evidence="3" id="KW-0863">Zinc-finger</keyword>
<reference evidence="8" key="1">
    <citation type="submission" date="2019-04" db="EMBL/GenBank/DDBJ databases">
        <authorList>
            <person name="Melise S."/>
            <person name="Noan J."/>
            <person name="Okalmin O."/>
        </authorList>
    </citation>
    <scope>NUCLEOTIDE SEQUENCE</scope>
    <source>
        <strain evidence="8">FN9</strain>
    </source>
</reference>
<dbReference type="PANTHER" id="PTHR24126:SF14">
    <property type="entry name" value="ANK_REP_REGION DOMAIN-CONTAINING PROTEIN"/>
    <property type="match status" value="1"/>
</dbReference>
<accession>A0A4E9ECA0</accession>
<feature type="compositionally biased region" description="Basic and acidic residues" evidence="7">
    <location>
        <begin position="879"/>
        <end position="914"/>
    </location>
</feature>
<organism evidence="8">
    <name type="scientific">Gibberella zeae</name>
    <name type="common">Wheat head blight fungus</name>
    <name type="synonym">Fusarium graminearum</name>
    <dbReference type="NCBI Taxonomy" id="5518"/>
    <lineage>
        <taxon>Eukaryota</taxon>
        <taxon>Fungi</taxon>
        <taxon>Dikarya</taxon>
        <taxon>Ascomycota</taxon>
        <taxon>Pezizomycotina</taxon>
        <taxon>Sordariomycetes</taxon>
        <taxon>Hypocreomycetidae</taxon>
        <taxon>Hypocreales</taxon>
        <taxon>Nectriaceae</taxon>
        <taxon>Fusarium</taxon>
    </lineage>
</organism>
<dbReference type="Pfam" id="PF12796">
    <property type="entry name" value="Ank_2"/>
    <property type="match status" value="5"/>
</dbReference>
<dbReference type="PROSITE" id="PS50297">
    <property type="entry name" value="ANK_REP_REGION"/>
    <property type="match status" value="3"/>
</dbReference>
<dbReference type="InterPro" id="IPR036770">
    <property type="entry name" value="Ankyrin_rpt-contain_sf"/>
</dbReference>
<dbReference type="PROSITE" id="PS50088">
    <property type="entry name" value="ANK_REPEAT"/>
    <property type="match status" value="8"/>
</dbReference>
<dbReference type="Gene3D" id="3.30.60.90">
    <property type="match status" value="1"/>
</dbReference>
<feature type="repeat" description="ANK" evidence="6">
    <location>
        <begin position="1124"/>
        <end position="1156"/>
    </location>
</feature>
<feature type="repeat" description="ANK" evidence="6">
    <location>
        <begin position="1159"/>
        <end position="1191"/>
    </location>
</feature>
<protein>
    <submittedName>
        <fullName evidence="8">Uncharacterized protein</fullName>
    </submittedName>
</protein>
<feature type="repeat" description="ANK" evidence="6">
    <location>
        <begin position="1192"/>
        <end position="1224"/>
    </location>
</feature>
<proteinExistence type="predicted"/>
<dbReference type="PRINTS" id="PR01415">
    <property type="entry name" value="ANKYRIN"/>
</dbReference>
<name>A0A4E9ECA0_GIBZA</name>
<dbReference type="SUPFAM" id="SSF57850">
    <property type="entry name" value="RING/U-box"/>
    <property type="match status" value="1"/>
</dbReference>
<feature type="repeat" description="ANK" evidence="6">
    <location>
        <begin position="1090"/>
        <end position="1122"/>
    </location>
</feature>